<evidence type="ECO:0000313" key="12">
    <source>
        <dbReference type="Proteomes" id="UP000050872"/>
    </source>
</evidence>
<reference evidence="11 12" key="1">
    <citation type="journal article" date="2015" name="Genome Announc.">
        <title>Expanding the biotechnology potential of lactobacilli through comparative genomics of 213 strains and associated genera.</title>
        <authorList>
            <person name="Sun Z."/>
            <person name="Harris H.M."/>
            <person name="McCann A."/>
            <person name="Guo C."/>
            <person name="Argimon S."/>
            <person name="Zhang W."/>
            <person name="Yang X."/>
            <person name="Jeffery I.B."/>
            <person name="Cooney J.C."/>
            <person name="Kagawa T.F."/>
            <person name="Liu W."/>
            <person name="Song Y."/>
            <person name="Salvetti E."/>
            <person name="Wrobel A."/>
            <person name="Rasinkangas P."/>
            <person name="Parkhill J."/>
            <person name="Rea M.C."/>
            <person name="O'Sullivan O."/>
            <person name="Ritari J."/>
            <person name="Douillard F.P."/>
            <person name="Paul Ross R."/>
            <person name="Yang R."/>
            <person name="Briner A.E."/>
            <person name="Felis G.E."/>
            <person name="de Vos W.M."/>
            <person name="Barrangou R."/>
            <person name="Klaenhammer T.R."/>
            <person name="Caufield P.W."/>
            <person name="Cui Y."/>
            <person name="Zhang H."/>
            <person name="O'Toole P.W."/>
        </authorList>
    </citation>
    <scope>NUCLEOTIDE SEQUENCE [LARGE SCALE GENOMIC DNA]</scope>
    <source>
        <strain evidence="11 12">DSM 14500</strain>
    </source>
</reference>
<evidence type="ECO:0000256" key="7">
    <source>
        <dbReference type="ARBA" id="ARBA00023141"/>
    </source>
</evidence>
<dbReference type="STRING" id="1423770.FD29_GL000658"/>
<dbReference type="RefSeq" id="WP_057888191.1">
    <property type="nucleotide sequence ID" value="NZ_AZEZ01000073.1"/>
</dbReference>
<evidence type="ECO:0000256" key="1">
    <source>
        <dbReference type="ARBA" id="ARBA00001164"/>
    </source>
</evidence>
<dbReference type="UniPathway" id="UPA00035">
    <property type="reaction ID" value="UER00042"/>
</dbReference>
<keyword evidence="8 9" id="KW-0413">Isomerase</keyword>
<dbReference type="InterPro" id="IPR013785">
    <property type="entry name" value="Aldolase_TIM"/>
</dbReference>
<evidence type="ECO:0000313" key="11">
    <source>
        <dbReference type="EMBL" id="KRL43707.1"/>
    </source>
</evidence>
<comment type="similarity">
    <text evidence="9">Belongs to the TrpF family.</text>
</comment>
<evidence type="ECO:0000256" key="5">
    <source>
        <dbReference type="ARBA" id="ARBA00022605"/>
    </source>
</evidence>
<keyword evidence="5 9" id="KW-0028">Amino-acid biosynthesis</keyword>
<accession>A0A0R1QRB6</accession>
<evidence type="ECO:0000259" key="10">
    <source>
        <dbReference type="Pfam" id="PF00697"/>
    </source>
</evidence>
<evidence type="ECO:0000256" key="8">
    <source>
        <dbReference type="ARBA" id="ARBA00023235"/>
    </source>
</evidence>
<dbReference type="PATRIC" id="fig|1423770.3.peg.672"/>
<dbReference type="InterPro" id="IPR044643">
    <property type="entry name" value="TrpF_fam"/>
</dbReference>
<evidence type="ECO:0000256" key="4">
    <source>
        <dbReference type="ARBA" id="ARBA00022272"/>
    </source>
</evidence>
<dbReference type="SUPFAM" id="SSF51366">
    <property type="entry name" value="Ribulose-phoshate binding barrel"/>
    <property type="match status" value="1"/>
</dbReference>
<keyword evidence="6 9" id="KW-0822">Tryptophan biosynthesis</keyword>
<evidence type="ECO:0000256" key="9">
    <source>
        <dbReference type="HAMAP-Rule" id="MF_00135"/>
    </source>
</evidence>
<dbReference type="Gene3D" id="3.20.20.70">
    <property type="entry name" value="Aldolase class I"/>
    <property type="match status" value="1"/>
</dbReference>
<dbReference type="Pfam" id="PF00697">
    <property type="entry name" value="PRAI"/>
    <property type="match status" value="1"/>
</dbReference>
<organism evidence="11 12">
    <name type="scientific">Companilactobacillus mindensis DSM 14500</name>
    <dbReference type="NCBI Taxonomy" id="1423770"/>
    <lineage>
        <taxon>Bacteria</taxon>
        <taxon>Bacillati</taxon>
        <taxon>Bacillota</taxon>
        <taxon>Bacilli</taxon>
        <taxon>Lactobacillales</taxon>
        <taxon>Lactobacillaceae</taxon>
        <taxon>Companilactobacillus</taxon>
    </lineage>
</organism>
<evidence type="ECO:0000256" key="3">
    <source>
        <dbReference type="ARBA" id="ARBA00012572"/>
    </source>
</evidence>
<dbReference type="InterPro" id="IPR011060">
    <property type="entry name" value="RibuloseP-bd_barrel"/>
</dbReference>
<dbReference type="EC" id="5.3.1.24" evidence="3 9"/>
<dbReference type="InterPro" id="IPR001240">
    <property type="entry name" value="PRAI_dom"/>
</dbReference>
<comment type="pathway">
    <text evidence="2 9">Amino-acid biosynthesis; L-tryptophan biosynthesis; L-tryptophan from chorismate: step 3/5.</text>
</comment>
<dbReference type="OrthoDB" id="9786954at2"/>
<dbReference type="GO" id="GO:0000162">
    <property type="term" value="P:L-tryptophan biosynthetic process"/>
    <property type="evidence" value="ECO:0007669"/>
    <property type="project" value="UniProtKB-UniRule"/>
</dbReference>
<gene>
    <name evidence="9" type="primary">trpF</name>
    <name evidence="11" type="ORF">FD29_GL000658</name>
</gene>
<dbReference type="Proteomes" id="UP000050872">
    <property type="component" value="Unassembled WGS sequence"/>
</dbReference>
<dbReference type="PANTHER" id="PTHR42894:SF1">
    <property type="entry name" value="N-(5'-PHOSPHORIBOSYL)ANTHRANILATE ISOMERASE"/>
    <property type="match status" value="1"/>
</dbReference>
<feature type="domain" description="N-(5'phosphoribosyl) anthranilate isomerase (PRAI)" evidence="10">
    <location>
        <begin position="4"/>
        <end position="187"/>
    </location>
</feature>
<protein>
    <recommendedName>
        <fullName evidence="4 9">N-(5'-phosphoribosyl)anthranilate isomerase</fullName>
        <shortName evidence="9">PRAI</shortName>
        <ecNumber evidence="3 9">5.3.1.24</ecNumber>
    </recommendedName>
</protein>
<dbReference type="EMBL" id="AZEZ01000073">
    <property type="protein sequence ID" value="KRL43707.1"/>
    <property type="molecule type" value="Genomic_DNA"/>
</dbReference>
<dbReference type="HAMAP" id="MF_00135">
    <property type="entry name" value="PRAI"/>
    <property type="match status" value="1"/>
</dbReference>
<keyword evidence="7 9" id="KW-0057">Aromatic amino acid biosynthesis</keyword>
<keyword evidence="12" id="KW-1185">Reference proteome</keyword>
<dbReference type="PANTHER" id="PTHR42894">
    <property type="entry name" value="N-(5'-PHOSPHORIBOSYL)ANTHRANILATE ISOMERASE"/>
    <property type="match status" value="1"/>
</dbReference>
<comment type="caution">
    <text evidence="11">The sequence shown here is derived from an EMBL/GenBank/DDBJ whole genome shotgun (WGS) entry which is preliminary data.</text>
</comment>
<dbReference type="GO" id="GO:0004640">
    <property type="term" value="F:phosphoribosylanthranilate isomerase activity"/>
    <property type="evidence" value="ECO:0007669"/>
    <property type="project" value="UniProtKB-UniRule"/>
</dbReference>
<sequence length="193" mass="21226">MTKIKICGLMTVDDIKAVNQAHPDLAGFIFANGRHQIDLITALKLRKLLDPTIPSVGVFVNEPIDSMLKIYDSGAISMIQLHGQEDENTVKVLQAHQIPIINVFKPSQNNPQANADYLMLDSGSGNGMTVDWQKIRIETKQPLIIAGALDINNVTTAIKTIHPAYVDLSRGVETNNVKDPQKISKIVTLVHQL</sequence>
<evidence type="ECO:0000256" key="2">
    <source>
        <dbReference type="ARBA" id="ARBA00004664"/>
    </source>
</evidence>
<dbReference type="CDD" id="cd00405">
    <property type="entry name" value="PRAI"/>
    <property type="match status" value="1"/>
</dbReference>
<dbReference type="AlphaFoldDB" id="A0A0R1QRB6"/>
<proteinExistence type="inferred from homology"/>
<evidence type="ECO:0000256" key="6">
    <source>
        <dbReference type="ARBA" id="ARBA00022822"/>
    </source>
</evidence>
<name>A0A0R1QRB6_9LACO</name>
<comment type="catalytic activity">
    <reaction evidence="1 9">
        <text>N-(5-phospho-beta-D-ribosyl)anthranilate = 1-(2-carboxyphenylamino)-1-deoxy-D-ribulose 5-phosphate</text>
        <dbReference type="Rhea" id="RHEA:21540"/>
        <dbReference type="ChEBI" id="CHEBI:18277"/>
        <dbReference type="ChEBI" id="CHEBI:58613"/>
        <dbReference type="EC" id="5.3.1.24"/>
    </reaction>
</comment>